<protein>
    <submittedName>
        <fullName evidence="1">Uncharacterized protein</fullName>
    </submittedName>
</protein>
<comment type="caution">
    <text evidence="1">The sequence shown here is derived from an EMBL/GenBank/DDBJ whole genome shotgun (WGS) entry which is preliminary data.</text>
</comment>
<organism evidence="1 2">
    <name type="scientific">Tectimicrobiota bacterium</name>
    <dbReference type="NCBI Taxonomy" id="2528274"/>
    <lineage>
        <taxon>Bacteria</taxon>
        <taxon>Pseudomonadati</taxon>
        <taxon>Nitrospinota/Tectimicrobiota group</taxon>
        <taxon>Candidatus Tectimicrobiota</taxon>
    </lineage>
</organism>
<evidence type="ECO:0000313" key="2">
    <source>
        <dbReference type="Proteomes" id="UP000752292"/>
    </source>
</evidence>
<dbReference type="Proteomes" id="UP000752292">
    <property type="component" value="Unassembled WGS sequence"/>
</dbReference>
<accession>A0A932ZS08</accession>
<dbReference type="AlphaFoldDB" id="A0A932ZS08"/>
<dbReference type="EMBL" id="JACQRX010000124">
    <property type="protein sequence ID" value="MBI4251354.1"/>
    <property type="molecule type" value="Genomic_DNA"/>
</dbReference>
<gene>
    <name evidence="1" type="ORF">HY618_02755</name>
</gene>
<reference evidence="1" key="1">
    <citation type="submission" date="2020-07" db="EMBL/GenBank/DDBJ databases">
        <title>Huge and variable diversity of episymbiotic CPR bacteria and DPANN archaea in groundwater ecosystems.</title>
        <authorList>
            <person name="He C.Y."/>
            <person name="Keren R."/>
            <person name="Whittaker M."/>
            <person name="Farag I.F."/>
            <person name="Doudna J."/>
            <person name="Cate J.H.D."/>
            <person name="Banfield J.F."/>
        </authorList>
    </citation>
    <scope>NUCLEOTIDE SEQUENCE</scope>
    <source>
        <strain evidence="1">NC_groundwater_1370_Ag_S-0.2um_69_93</strain>
    </source>
</reference>
<evidence type="ECO:0000313" key="1">
    <source>
        <dbReference type="EMBL" id="MBI4251354.1"/>
    </source>
</evidence>
<sequence length="61" mass="6957">MQDFPAASNVCYAQESQERKLLRTYSLPYAAVSAQRQREFCLSSFYARCPIFQAKEKGSQG</sequence>
<proteinExistence type="predicted"/>
<name>A0A932ZS08_UNCTE</name>